<evidence type="ECO:0000313" key="2">
    <source>
        <dbReference type="EMBL" id="MBY8878976.1"/>
    </source>
</evidence>
<dbReference type="Pfam" id="PF09346">
    <property type="entry name" value="SMI1_KNR4"/>
    <property type="match status" value="1"/>
</dbReference>
<dbReference type="InterPro" id="IPR018958">
    <property type="entry name" value="Knr4/Smi1-like_dom"/>
</dbReference>
<organism evidence="2 3">
    <name type="scientific">Actinacidiphila acidipaludis</name>
    <dbReference type="NCBI Taxonomy" id="2873382"/>
    <lineage>
        <taxon>Bacteria</taxon>
        <taxon>Bacillati</taxon>
        <taxon>Actinomycetota</taxon>
        <taxon>Actinomycetes</taxon>
        <taxon>Kitasatosporales</taxon>
        <taxon>Streptomycetaceae</taxon>
        <taxon>Actinacidiphila</taxon>
    </lineage>
</organism>
<sequence length="183" mass="20029">MGSWDGDGVRARIREMAARDAGRERFGADTHQYALRPRLPEAEIRGFEESHGIALPREYRSFVAEVGDGPAGPEHGLMPLTTARPEAGDDWAVDGVWREDRLPGRLAEPFPLTEPLPGRLGASADTLTRGTLMLAEAGGGMFLHLILNGPRAGEVWLLDPDWAGFAPAAPGFRNWYTKWLQTA</sequence>
<protein>
    <submittedName>
        <fullName evidence="2">SMI1/KNR4 family protein</fullName>
    </submittedName>
</protein>
<evidence type="ECO:0000259" key="1">
    <source>
        <dbReference type="Pfam" id="PF09346"/>
    </source>
</evidence>
<gene>
    <name evidence="2" type="ORF">K7862_15220</name>
</gene>
<evidence type="ECO:0000313" key="3">
    <source>
        <dbReference type="Proteomes" id="UP000778578"/>
    </source>
</evidence>
<comment type="caution">
    <text evidence="2">The sequence shown here is derived from an EMBL/GenBank/DDBJ whole genome shotgun (WGS) entry which is preliminary data.</text>
</comment>
<feature type="domain" description="Knr4/Smi1-like" evidence="1">
    <location>
        <begin position="40"/>
        <end position="175"/>
    </location>
</feature>
<accession>A0ABS7Q762</accession>
<keyword evidence="3" id="KW-1185">Reference proteome</keyword>
<dbReference type="EMBL" id="JAINZZ010000015">
    <property type="protein sequence ID" value="MBY8878976.1"/>
    <property type="molecule type" value="Genomic_DNA"/>
</dbReference>
<dbReference type="SUPFAM" id="SSF160631">
    <property type="entry name" value="SMI1/KNR4-like"/>
    <property type="match status" value="1"/>
</dbReference>
<reference evidence="2 3" key="1">
    <citation type="submission" date="2021-08" db="EMBL/GenBank/DDBJ databases">
        <title>WGS of actinomycetes from Thailand.</title>
        <authorList>
            <person name="Thawai C."/>
        </authorList>
    </citation>
    <scope>NUCLEOTIDE SEQUENCE [LARGE SCALE GENOMIC DNA]</scope>
    <source>
        <strain evidence="2 3">PLK6-54</strain>
    </source>
</reference>
<dbReference type="RefSeq" id="WP_222963102.1">
    <property type="nucleotide sequence ID" value="NZ_JAINZZ010000015.1"/>
</dbReference>
<dbReference type="Proteomes" id="UP000778578">
    <property type="component" value="Unassembled WGS sequence"/>
</dbReference>
<proteinExistence type="predicted"/>
<name>A0ABS7Q762_9ACTN</name>
<dbReference type="InterPro" id="IPR037883">
    <property type="entry name" value="Knr4/Smi1-like_sf"/>
</dbReference>